<evidence type="ECO:0000256" key="1">
    <source>
        <dbReference type="ARBA" id="ARBA00022598"/>
    </source>
</evidence>
<evidence type="ECO:0000256" key="5">
    <source>
        <dbReference type="ARBA" id="ARBA00023146"/>
    </source>
</evidence>
<dbReference type="SUPFAM" id="SSF55681">
    <property type="entry name" value="Class II aaRS and biotin synthetases"/>
    <property type="match status" value="1"/>
</dbReference>
<dbReference type="EMBL" id="CADCUQ010000896">
    <property type="protein sequence ID" value="CAA9437148.1"/>
    <property type="molecule type" value="Genomic_DNA"/>
</dbReference>
<dbReference type="Gene3D" id="2.40.50.140">
    <property type="entry name" value="Nucleic acid-binding proteins"/>
    <property type="match status" value="1"/>
</dbReference>
<dbReference type="PANTHER" id="PTHR22594:SF5">
    <property type="entry name" value="ASPARTATE--TRNA LIGASE, MITOCHONDRIAL"/>
    <property type="match status" value="1"/>
</dbReference>
<feature type="domain" description="OB" evidence="7">
    <location>
        <begin position="25"/>
        <end position="117"/>
    </location>
</feature>
<gene>
    <name evidence="8" type="ORF">AVDCRST_MAG64-3867</name>
</gene>
<dbReference type="PANTHER" id="PTHR22594">
    <property type="entry name" value="ASPARTYL/LYSYL-TRNA SYNTHETASE"/>
    <property type="match status" value="1"/>
</dbReference>
<dbReference type="GO" id="GO:0006422">
    <property type="term" value="P:aspartyl-tRNA aminoacylation"/>
    <property type="evidence" value="ECO:0007669"/>
    <property type="project" value="TreeGrafter"/>
</dbReference>
<dbReference type="InterPro" id="IPR004365">
    <property type="entry name" value="NA-bd_OB_tRNA"/>
</dbReference>
<dbReference type="GO" id="GO:0004815">
    <property type="term" value="F:aspartate-tRNA ligase activity"/>
    <property type="evidence" value="ECO:0007669"/>
    <property type="project" value="UniProtKB-EC"/>
</dbReference>
<dbReference type="InterPro" id="IPR047089">
    <property type="entry name" value="Asp-tRNA-ligase_1_N"/>
</dbReference>
<dbReference type="AlphaFoldDB" id="A0A6J4Q8N5"/>
<name>A0A6J4Q8N5_9BACT</name>
<proteinExistence type="predicted"/>
<dbReference type="InterPro" id="IPR004364">
    <property type="entry name" value="Aa-tRNA-synt_II"/>
</dbReference>
<accession>A0A6J4Q8N5</accession>
<feature type="non-terminal residue" evidence="8">
    <location>
        <position position="194"/>
    </location>
</feature>
<keyword evidence="4" id="KW-0648">Protein biosynthesis</keyword>
<keyword evidence="5 8" id="KW-0030">Aminoacyl-tRNA synthetase</keyword>
<dbReference type="EC" id="6.1.1.12" evidence="8"/>
<dbReference type="Pfam" id="PF00152">
    <property type="entry name" value="tRNA-synt_2"/>
    <property type="match status" value="1"/>
</dbReference>
<dbReference type="CDD" id="cd04317">
    <property type="entry name" value="EcAspRS_like_N"/>
    <property type="match status" value="1"/>
</dbReference>
<dbReference type="InterPro" id="IPR012340">
    <property type="entry name" value="NA-bd_OB-fold"/>
</dbReference>
<dbReference type="Gene3D" id="3.30.930.10">
    <property type="entry name" value="Bira Bifunctional Protein, Domain 2"/>
    <property type="match status" value="1"/>
</dbReference>
<evidence type="ECO:0000256" key="2">
    <source>
        <dbReference type="ARBA" id="ARBA00022741"/>
    </source>
</evidence>
<evidence type="ECO:0000259" key="6">
    <source>
        <dbReference type="Pfam" id="PF00152"/>
    </source>
</evidence>
<protein>
    <submittedName>
        <fullName evidence="8">Aspartyl-tRNA synthetase @ Aspartyl-tRNA(Asn) synthetase</fullName>
        <ecNumber evidence="8">6.1.1.12</ecNumber>
        <ecNumber evidence="8">6.1.1.23</ecNumber>
    </submittedName>
</protein>
<dbReference type="Pfam" id="PF01336">
    <property type="entry name" value="tRNA_anti-codon"/>
    <property type="match status" value="1"/>
</dbReference>
<dbReference type="EC" id="6.1.1.23" evidence="8"/>
<dbReference type="GO" id="GO:0050560">
    <property type="term" value="F:aspartate-tRNA(Asn) ligase activity"/>
    <property type="evidence" value="ECO:0007669"/>
    <property type="project" value="UniProtKB-EC"/>
</dbReference>
<reference evidence="8" key="1">
    <citation type="submission" date="2020-02" db="EMBL/GenBank/DDBJ databases">
        <authorList>
            <person name="Meier V. D."/>
        </authorList>
    </citation>
    <scope>NUCLEOTIDE SEQUENCE</scope>
    <source>
        <strain evidence="8">AVDCRST_MAG64</strain>
    </source>
</reference>
<evidence type="ECO:0000256" key="4">
    <source>
        <dbReference type="ARBA" id="ARBA00022917"/>
    </source>
</evidence>
<keyword evidence="2" id="KW-0547">Nucleotide-binding</keyword>
<dbReference type="GO" id="GO:0005524">
    <property type="term" value="F:ATP binding"/>
    <property type="evidence" value="ECO:0007669"/>
    <property type="project" value="UniProtKB-KW"/>
</dbReference>
<dbReference type="SUPFAM" id="SSF50249">
    <property type="entry name" value="Nucleic acid-binding proteins"/>
    <property type="match status" value="1"/>
</dbReference>
<keyword evidence="3" id="KW-0067">ATP-binding</keyword>
<evidence type="ECO:0000259" key="7">
    <source>
        <dbReference type="Pfam" id="PF01336"/>
    </source>
</evidence>
<dbReference type="GO" id="GO:0003676">
    <property type="term" value="F:nucleic acid binding"/>
    <property type="evidence" value="ECO:0007669"/>
    <property type="project" value="InterPro"/>
</dbReference>
<evidence type="ECO:0000256" key="3">
    <source>
        <dbReference type="ARBA" id="ARBA00022840"/>
    </source>
</evidence>
<sequence>MEAIETRYRSHTCGQLRASDAGKEVRLSGWVHNYRDHGGVVLIDLRDRDGLTQVVFYSDVCGQATHDEARKLRSEWVISVAGKVVERGLDEKTGKPRVNPKLATGEVELMVTSMDVLSVSPTPPFLPDEHETVHEEKRLTYRYLDLRRPAMQHTLRVRSRVTRIMRDYLQDRGFLEIETPMLTKSTPEGSRDFI</sequence>
<evidence type="ECO:0000313" key="8">
    <source>
        <dbReference type="EMBL" id="CAA9437148.1"/>
    </source>
</evidence>
<dbReference type="InterPro" id="IPR045864">
    <property type="entry name" value="aa-tRNA-synth_II/BPL/LPL"/>
</dbReference>
<organism evidence="8">
    <name type="scientific">uncultured Phycisphaerae bacterium</name>
    <dbReference type="NCBI Taxonomy" id="904963"/>
    <lineage>
        <taxon>Bacteria</taxon>
        <taxon>Pseudomonadati</taxon>
        <taxon>Planctomycetota</taxon>
        <taxon>Phycisphaerae</taxon>
        <taxon>environmental samples</taxon>
    </lineage>
</organism>
<feature type="domain" description="Aminoacyl-tRNA synthetase class II (D/K/N)" evidence="6">
    <location>
        <begin position="135"/>
        <end position="194"/>
    </location>
</feature>
<keyword evidence="1 8" id="KW-0436">Ligase</keyword>